<dbReference type="EMBL" id="FOND01000001">
    <property type="protein sequence ID" value="SFD95679.1"/>
    <property type="molecule type" value="Genomic_DNA"/>
</dbReference>
<dbReference type="PANTHER" id="PTHR47505">
    <property type="entry name" value="DNA UTILIZATION PROTEIN YHGH"/>
    <property type="match status" value="1"/>
</dbReference>
<dbReference type="InterPro" id="IPR029057">
    <property type="entry name" value="PRTase-like"/>
</dbReference>
<dbReference type="Gene3D" id="3.40.50.2020">
    <property type="match status" value="1"/>
</dbReference>
<dbReference type="SUPFAM" id="SSF53271">
    <property type="entry name" value="PRTase-like"/>
    <property type="match status" value="1"/>
</dbReference>
<dbReference type="InterPro" id="IPR051910">
    <property type="entry name" value="ComF/GntX_DNA_util-trans"/>
</dbReference>
<dbReference type="OrthoDB" id="5244859at2"/>
<reference evidence="3" key="1">
    <citation type="submission" date="2016-10" db="EMBL/GenBank/DDBJ databases">
        <authorList>
            <person name="Varghese N."/>
            <person name="Submissions S."/>
        </authorList>
    </citation>
    <scope>NUCLEOTIDE SEQUENCE [LARGE SCALE GENOMIC DNA]</scope>
    <source>
        <strain evidence="3">DSM 46838</strain>
    </source>
</reference>
<keyword evidence="3" id="KW-1185">Reference proteome</keyword>
<dbReference type="GO" id="GO:0016757">
    <property type="term" value="F:glycosyltransferase activity"/>
    <property type="evidence" value="ECO:0007669"/>
    <property type="project" value="UniProtKB-KW"/>
</dbReference>
<evidence type="ECO:0000313" key="3">
    <source>
        <dbReference type="Proteomes" id="UP000198589"/>
    </source>
</evidence>
<keyword evidence="2" id="KW-0808">Transferase</keyword>
<gene>
    <name evidence="2" type="ORF">SAMN05216574_101424</name>
</gene>
<name>A0A1I1WKZ2_9ACTN</name>
<proteinExistence type="predicted"/>
<dbReference type="Proteomes" id="UP000198589">
    <property type="component" value="Unassembled WGS sequence"/>
</dbReference>
<protein>
    <submittedName>
        <fullName evidence="2">Predicted amidophosphoribosyltransferases</fullName>
    </submittedName>
</protein>
<evidence type="ECO:0000256" key="1">
    <source>
        <dbReference type="SAM" id="MobiDB-lite"/>
    </source>
</evidence>
<dbReference type="AlphaFoldDB" id="A0A1I1WKZ2"/>
<dbReference type="PANTHER" id="PTHR47505:SF1">
    <property type="entry name" value="DNA UTILIZATION PROTEIN YHGH"/>
    <property type="match status" value="1"/>
</dbReference>
<evidence type="ECO:0000313" key="2">
    <source>
        <dbReference type="EMBL" id="SFD95679.1"/>
    </source>
</evidence>
<feature type="region of interest" description="Disordered" evidence="1">
    <location>
        <begin position="235"/>
        <end position="269"/>
    </location>
</feature>
<dbReference type="STRING" id="1798228.SAMN05216574_101424"/>
<accession>A0A1I1WKZ2</accession>
<keyword evidence="2" id="KW-0328">Glycosyltransferase</keyword>
<sequence>MAGPWIAALADLVLPRTCAGCGTPGAVLCPSCSGLLARPRPAAPRRVPWGFPPTAAAGAYAGPVRPAVVEFKERGRAELAVPLGAALALAVAAVVSAVPGRPGGPAPVLLVPVPSSPAGLRARGRDHVRELTGRAVVELRAAGLPAREARLLRRRGRVRDSAGLSVAQRRANLAGTFRLADAVPVPGPRALMVVVDDVVTTGATLTEAAAVLAAARPAGAPPVLAAVVAATPRAARRGRPGADLHVVGDRSGNVRRGSGDRLSGPAGSD</sequence>
<organism evidence="2 3">
    <name type="scientific">Blastococcus tunisiensis</name>
    <dbReference type="NCBI Taxonomy" id="1798228"/>
    <lineage>
        <taxon>Bacteria</taxon>
        <taxon>Bacillati</taxon>
        <taxon>Actinomycetota</taxon>
        <taxon>Actinomycetes</taxon>
        <taxon>Geodermatophilales</taxon>
        <taxon>Geodermatophilaceae</taxon>
        <taxon>Blastococcus</taxon>
    </lineage>
</organism>
<dbReference type="RefSeq" id="WP_092195089.1">
    <property type="nucleotide sequence ID" value="NZ_FOND01000001.1"/>
</dbReference>